<proteinExistence type="predicted"/>
<comment type="subcellular location">
    <subcellularLocation>
        <location evidence="1">Cell membrane</location>
        <topology evidence="1">Peripheral membrane protein</topology>
        <orientation evidence="1">Cytoplasmic side</orientation>
    </subcellularLocation>
</comment>
<dbReference type="AlphaFoldDB" id="A0AAQ3RE24"/>
<dbReference type="Proteomes" id="UP001374535">
    <property type="component" value="Chromosome 11"/>
</dbReference>
<name>A0AAQ3RE24_VIGMU</name>
<reference evidence="2 3" key="1">
    <citation type="journal article" date="2023" name="Life. Sci Alliance">
        <title>Evolutionary insights into 3D genome organization and epigenetic landscape of Vigna mungo.</title>
        <authorList>
            <person name="Junaid A."/>
            <person name="Singh B."/>
            <person name="Bhatia S."/>
        </authorList>
    </citation>
    <scope>NUCLEOTIDE SEQUENCE [LARGE SCALE GENOMIC DNA]</scope>
    <source>
        <strain evidence="2">Urdbean</strain>
    </source>
</reference>
<dbReference type="PANTHER" id="PTHR24121:SF15">
    <property type="entry name" value="ANKYRIN REPEAT PROTEIN"/>
    <property type="match status" value="1"/>
</dbReference>
<dbReference type="EMBL" id="CP144690">
    <property type="protein sequence ID" value="WVY89457.1"/>
    <property type="molecule type" value="Genomic_DNA"/>
</dbReference>
<dbReference type="PANTHER" id="PTHR24121">
    <property type="entry name" value="NO MECHANORECEPTOR POTENTIAL C, ISOFORM D-RELATED"/>
    <property type="match status" value="1"/>
</dbReference>
<dbReference type="GO" id="GO:0005886">
    <property type="term" value="C:plasma membrane"/>
    <property type="evidence" value="ECO:0007669"/>
    <property type="project" value="UniProtKB-SubCell"/>
</dbReference>
<protein>
    <submittedName>
        <fullName evidence="2">Uncharacterized protein</fullName>
    </submittedName>
</protein>
<gene>
    <name evidence="2" type="ORF">V8G54_034971</name>
</gene>
<dbReference type="Pfam" id="PF12796">
    <property type="entry name" value="Ank_2"/>
    <property type="match status" value="1"/>
</dbReference>
<sequence length="274" mass="31694">MSAIMNYENVEEFSDRLAQFTLEGKWDEVEEMYNEFRECHTVMIDDFVGTALHVAVDLNKEDVVEKLVNAIIRYDTMEPLKMRNDRGDTALHVAASRGENGERTDLVKLKNKEGETPLFQAALNCKKPAFAYLSNLFHHSARWQDLVRHNGDNILHCAIRREYFDLAVIILYYYDFLGIHLNNMGFTPLKVLATRPSAFRSATKLSWWKKILYHCILVEPVKPEREMEKILKKLEKKSNDEKCSYPENYTTLCEFIAGFKSLGVLTVGNKKTKG</sequence>
<keyword evidence="3" id="KW-1185">Reference proteome</keyword>
<evidence type="ECO:0000256" key="1">
    <source>
        <dbReference type="ARBA" id="ARBA00004413"/>
    </source>
</evidence>
<dbReference type="Gene3D" id="1.25.40.20">
    <property type="entry name" value="Ankyrin repeat-containing domain"/>
    <property type="match status" value="2"/>
</dbReference>
<accession>A0AAQ3RE24</accession>
<dbReference type="SUPFAM" id="SSF48403">
    <property type="entry name" value="Ankyrin repeat"/>
    <property type="match status" value="1"/>
</dbReference>
<dbReference type="InterPro" id="IPR036770">
    <property type="entry name" value="Ankyrin_rpt-contain_sf"/>
</dbReference>
<evidence type="ECO:0000313" key="2">
    <source>
        <dbReference type="EMBL" id="WVY89457.1"/>
    </source>
</evidence>
<dbReference type="InterPro" id="IPR002110">
    <property type="entry name" value="Ankyrin_rpt"/>
</dbReference>
<evidence type="ECO:0000313" key="3">
    <source>
        <dbReference type="Proteomes" id="UP001374535"/>
    </source>
</evidence>
<organism evidence="2 3">
    <name type="scientific">Vigna mungo</name>
    <name type="common">Black gram</name>
    <name type="synonym">Phaseolus mungo</name>
    <dbReference type="NCBI Taxonomy" id="3915"/>
    <lineage>
        <taxon>Eukaryota</taxon>
        <taxon>Viridiplantae</taxon>
        <taxon>Streptophyta</taxon>
        <taxon>Embryophyta</taxon>
        <taxon>Tracheophyta</taxon>
        <taxon>Spermatophyta</taxon>
        <taxon>Magnoliopsida</taxon>
        <taxon>eudicotyledons</taxon>
        <taxon>Gunneridae</taxon>
        <taxon>Pentapetalae</taxon>
        <taxon>rosids</taxon>
        <taxon>fabids</taxon>
        <taxon>Fabales</taxon>
        <taxon>Fabaceae</taxon>
        <taxon>Papilionoideae</taxon>
        <taxon>50 kb inversion clade</taxon>
        <taxon>NPAAA clade</taxon>
        <taxon>indigoferoid/millettioid clade</taxon>
        <taxon>Phaseoleae</taxon>
        <taxon>Vigna</taxon>
    </lineage>
</organism>